<dbReference type="InterPro" id="IPR036291">
    <property type="entry name" value="NAD(P)-bd_dom_sf"/>
</dbReference>
<evidence type="ECO:0000259" key="6">
    <source>
        <dbReference type="Pfam" id="PF02558"/>
    </source>
</evidence>
<feature type="domain" description="Ketopantoate reductase N-terminal" evidence="6">
    <location>
        <begin position="9"/>
        <end position="219"/>
    </location>
</feature>
<dbReference type="Pfam" id="PF02558">
    <property type="entry name" value="ApbA"/>
    <property type="match status" value="1"/>
</dbReference>
<dbReference type="NCBIfam" id="TIGR00745">
    <property type="entry name" value="apbA_panE"/>
    <property type="match status" value="1"/>
</dbReference>
<dbReference type="GO" id="GO:0008677">
    <property type="term" value="F:2-dehydropantoate 2-reductase activity"/>
    <property type="evidence" value="ECO:0007669"/>
    <property type="project" value="UniProtKB-EC"/>
</dbReference>
<dbReference type="Gene3D" id="1.10.1040.10">
    <property type="entry name" value="N-(1-d-carboxylethyl)-l-norvaline Dehydrogenase, domain 2"/>
    <property type="match status" value="1"/>
</dbReference>
<dbReference type="InterPro" id="IPR013328">
    <property type="entry name" value="6PGD_dom2"/>
</dbReference>
<evidence type="ECO:0000256" key="1">
    <source>
        <dbReference type="ARBA" id="ARBA00007870"/>
    </source>
</evidence>
<sequence>MMQPTLKRIHVLGIGSIGSLFAFHLVRNANPVSLIFKTREKADLFIKSGSKIGILEQYKIENDKNSKETAISPYHSTLNNIGICYQSGFIAETSKGEYSTEPQEKTRESNKLNSEQIYKQTYSVKKASSINTLLVTTKTYQTLTAIKNISHRLSNDPVIIILQNGMGVIEELLEYFLSAKNGPSPKFIIGTTSHGCMPQKKNFCFDHTGFGSLYFAEYEGNNYNKDNLNPNVKHVLEILSKLPLEPKIIEYPELYQQLLLKLAVNAIINPITALNRCRNGLVFETQHEIHKNLIPLLCKEIETIYRAVFKPTMPNFALESNIYTNTFNVSKNTSNNHSSMLRDVENGNKTEIDYINGYLVRLATSFGIDAKYNKMLCEYIKKLS</sequence>
<comment type="similarity">
    <text evidence="1">Belongs to the ketopantoate reductase family.</text>
</comment>
<feature type="domain" description="Ketopantoate reductase C-terminal" evidence="7">
    <location>
        <begin position="256"/>
        <end position="382"/>
    </location>
</feature>
<keyword evidence="9" id="KW-1185">Reference proteome</keyword>
<evidence type="ECO:0000256" key="5">
    <source>
        <dbReference type="ARBA" id="ARBA00032024"/>
    </source>
</evidence>
<keyword evidence="4" id="KW-0560">Oxidoreductase</keyword>
<accession>A0A2U1JDS3</accession>
<evidence type="ECO:0000256" key="4">
    <source>
        <dbReference type="ARBA" id="ARBA00023002"/>
    </source>
</evidence>
<comment type="caution">
    <text evidence="8">The sequence shown here is derived from an EMBL/GenBank/DDBJ whole genome shotgun (WGS) entry which is preliminary data.</text>
</comment>
<dbReference type="Gene3D" id="3.40.50.720">
    <property type="entry name" value="NAD(P)-binding Rossmann-like Domain"/>
    <property type="match status" value="2"/>
</dbReference>
<dbReference type="SUPFAM" id="SSF48179">
    <property type="entry name" value="6-phosphogluconate dehydrogenase C-terminal domain-like"/>
    <property type="match status" value="1"/>
</dbReference>
<dbReference type="GO" id="GO:0015940">
    <property type="term" value="P:pantothenate biosynthetic process"/>
    <property type="evidence" value="ECO:0007669"/>
    <property type="project" value="InterPro"/>
</dbReference>
<evidence type="ECO:0000256" key="2">
    <source>
        <dbReference type="ARBA" id="ARBA00013014"/>
    </source>
</evidence>
<dbReference type="InterPro" id="IPR013332">
    <property type="entry name" value="KPR_N"/>
</dbReference>
<dbReference type="PANTHER" id="PTHR43765">
    <property type="entry name" value="2-DEHYDROPANTOATE 2-REDUCTASE-RELATED"/>
    <property type="match status" value="1"/>
</dbReference>
<reference evidence="8 9" key="1">
    <citation type="journal article" date="2018" name="MBio">
        <title>Comparative Genomics Reveals the Core Gene Toolbox for the Fungus-Insect Symbiosis.</title>
        <authorList>
            <person name="Wang Y."/>
            <person name="Stata M."/>
            <person name="Wang W."/>
            <person name="Stajich J.E."/>
            <person name="White M.M."/>
            <person name="Moncalvo J.M."/>
        </authorList>
    </citation>
    <scope>NUCLEOTIDE SEQUENCE [LARGE SCALE GENOMIC DNA]</scope>
    <source>
        <strain evidence="8 9">AUS-126-30</strain>
    </source>
</reference>
<evidence type="ECO:0000259" key="7">
    <source>
        <dbReference type="Pfam" id="PF08546"/>
    </source>
</evidence>
<dbReference type="EC" id="1.1.1.169" evidence="2"/>
<keyword evidence="3" id="KW-0521">NADP</keyword>
<dbReference type="GO" id="GO:0005739">
    <property type="term" value="C:mitochondrion"/>
    <property type="evidence" value="ECO:0007669"/>
    <property type="project" value="TreeGrafter"/>
</dbReference>
<organism evidence="8 9">
    <name type="scientific">Smittium angustum</name>
    <dbReference type="NCBI Taxonomy" id="133377"/>
    <lineage>
        <taxon>Eukaryota</taxon>
        <taxon>Fungi</taxon>
        <taxon>Fungi incertae sedis</taxon>
        <taxon>Zoopagomycota</taxon>
        <taxon>Kickxellomycotina</taxon>
        <taxon>Harpellomycetes</taxon>
        <taxon>Harpellales</taxon>
        <taxon>Legeriomycetaceae</taxon>
        <taxon>Smittium</taxon>
    </lineage>
</organism>
<dbReference type="Proteomes" id="UP000245591">
    <property type="component" value="Unassembled WGS sequence"/>
</dbReference>
<protein>
    <recommendedName>
        <fullName evidence="2">2-dehydropantoate 2-reductase</fullName>
        <ecNumber evidence="2">1.1.1.169</ecNumber>
    </recommendedName>
    <alternativeName>
        <fullName evidence="5">Ketopantoate reductase</fullName>
    </alternativeName>
</protein>
<dbReference type="Pfam" id="PF08546">
    <property type="entry name" value="ApbA_C"/>
    <property type="match status" value="1"/>
</dbReference>
<dbReference type="InterPro" id="IPR013752">
    <property type="entry name" value="KPA_reductase"/>
</dbReference>
<name>A0A2U1JDS3_SMIAN</name>
<dbReference type="SUPFAM" id="SSF51735">
    <property type="entry name" value="NAD(P)-binding Rossmann-fold domains"/>
    <property type="match status" value="1"/>
</dbReference>
<evidence type="ECO:0000256" key="3">
    <source>
        <dbReference type="ARBA" id="ARBA00022857"/>
    </source>
</evidence>
<evidence type="ECO:0000313" key="8">
    <source>
        <dbReference type="EMBL" id="PWA03241.1"/>
    </source>
</evidence>
<dbReference type="PANTHER" id="PTHR43765:SF2">
    <property type="entry name" value="2-DEHYDROPANTOATE 2-REDUCTASE"/>
    <property type="match status" value="1"/>
</dbReference>
<dbReference type="EMBL" id="MBFU01000024">
    <property type="protein sequence ID" value="PWA03241.1"/>
    <property type="molecule type" value="Genomic_DNA"/>
</dbReference>
<dbReference type="GO" id="GO:0050661">
    <property type="term" value="F:NADP binding"/>
    <property type="evidence" value="ECO:0007669"/>
    <property type="project" value="TreeGrafter"/>
</dbReference>
<dbReference type="InterPro" id="IPR008927">
    <property type="entry name" value="6-PGluconate_DH-like_C_sf"/>
</dbReference>
<gene>
    <name evidence="8" type="ORF">BB558_000587</name>
</gene>
<dbReference type="AlphaFoldDB" id="A0A2U1JDS3"/>
<evidence type="ECO:0000313" key="9">
    <source>
        <dbReference type="Proteomes" id="UP000245591"/>
    </source>
</evidence>
<dbReference type="InterPro" id="IPR050838">
    <property type="entry name" value="Ketopantoate_reductase"/>
</dbReference>
<dbReference type="InterPro" id="IPR003710">
    <property type="entry name" value="ApbA"/>
</dbReference>
<proteinExistence type="inferred from homology"/>